<dbReference type="EMBL" id="CP019911">
    <property type="protein sequence ID" value="AQW30507.1"/>
    <property type="molecule type" value="Genomic_DNA"/>
</dbReference>
<dbReference type="InterPro" id="IPR009752">
    <property type="entry name" value="Phage_Mu_GpJ"/>
</dbReference>
<accession>A0A1U9VK39</accession>
<dbReference type="AlphaFoldDB" id="A0A1U9VK39"/>
<dbReference type="RefSeq" id="WP_078222636.1">
    <property type="nucleotide sequence ID" value="NZ_CP019911.1"/>
</dbReference>
<dbReference type="Proteomes" id="UP000189628">
    <property type="component" value="Chromosome"/>
</dbReference>
<proteinExistence type="predicted"/>
<gene>
    <name evidence="1" type="ORF">B0B51_11400</name>
</gene>
<evidence type="ECO:0000313" key="1">
    <source>
        <dbReference type="EMBL" id="AQW30507.1"/>
    </source>
</evidence>
<organism evidence="1 2">
    <name type="scientific">blood disease bacterium A2-HR MARDI</name>
    <dbReference type="NCBI Taxonomy" id="1944648"/>
    <lineage>
        <taxon>Bacteria</taxon>
        <taxon>Pseudomonadati</taxon>
        <taxon>Pseudomonadota</taxon>
        <taxon>Betaproteobacteria</taxon>
        <taxon>Burkholderiales</taxon>
        <taxon>Burkholderiaceae</taxon>
        <taxon>Ralstonia</taxon>
        <taxon>Ralstonia solanacearum species complex</taxon>
    </lineage>
</organism>
<evidence type="ECO:0000313" key="2">
    <source>
        <dbReference type="Proteomes" id="UP000189628"/>
    </source>
</evidence>
<dbReference type="Pfam" id="PF07030">
    <property type="entry name" value="Phage_Mu_Gp36"/>
    <property type="match status" value="1"/>
</dbReference>
<sequence>MGFASRSDLLARSNARRLAQLAVPADMDMVPEDALRTAIEGGNLGDLTPREQEAVALALDAIDRALADADALLLSYSIPEAVRTTLLARLASTVALYYLQGAEAMTDDVRRAYEGVLDTLKAHARGDISLVPPAPDDPVPSDDLAIIESAPRRFGRTYMDEVGL</sequence>
<reference evidence="1 2" key="1">
    <citation type="submission" date="2017-02" db="EMBL/GenBank/DDBJ databases">
        <title>Blood Disease Bacterium A2-HR MARDI.</title>
        <authorList>
            <person name="Badrun R."/>
            <person name="Abu Bakar N."/>
            <person name="Laboh R."/>
        </authorList>
    </citation>
    <scope>NUCLEOTIDE SEQUENCE [LARGE SCALE GENOMIC DNA]</scope>
    <source>
        <strain evidence="1 2">A2-HR MARDI</strain>
    </source>
</reference>
<name>A0A1U9VK39_9RALS</name>
<protein>
    <recommendedName>
        <fullName evidence="3">DUF1320 domain-containing protein</fullName>
    </recommendedName>
</protein>
<evidence type="ECO:0008006" key="3">
    <source>
        <dbReference type="Google" id="ProtNLM"/>
    </source>
</evidence>